<accession>A0A5B7GK58</accession>
<dbReference type="Proteomes" id="UP000324222">
    <property type="component" value="Unassembled WGS sequence"/>
</dbReference>
<dbReference type="AlphaFoldDB" id="A0A5B7GK58"/>
<evidence type="ECO:0000313" key="3">
    <source>
        <dbReference type="Proteomes" id="UP000324222"/>
    </source>
</evidence>
<dbReference type="EMBL" id="VSRR010015049">
    <property type="protein sequence ID" value="MPC57755.1"/>
    <property type="molecule type" value="Genomic_DNA"/>
</dbReference>
<sequence>MNTTTYASIHLSSQPASQPAPISPLTYIPNLSFPHSRVLFPSPHAIQIRAINSLSCTPSTTLMRLELSQ</sequence>
<proteinExistence type="predicted"/>
<evidence type="ECO:0000256" key="1">
    <source>
        <dbReference type="SAM" id="MobiDB-lite"/>
    </source>
</evidence>
<protein>
    <submittedName>
        <fullName evidence="2">Uncharacterized protein</fullName>
    </submittedName>
</protein>
<name>A0A5B7GK58_PORTR</name>
<feature type="region of interest" description="Disordered" evidence="1">
    <location>
        <begin position="1"/>
        <end position="21"/>
    </location>
</feature>
<evidence type="ECO:0000313" key="2">
    <source>
        <dbReference type="EMBL" id="MPC57755.1"/>
    </source>
</evidence>
<feature type="compositionally biased region" description="Low complexity" evidence="1">
    <location>
        <begin position="12"/>
        <end position="21"/>
    </location>
</feature>
<keyword evidence="3" id="KW-1185">Reference proteome</keyword>
<reference evidence="2 3" key="1">
    <citation type="submission" date="2019-05" db="EMBL/GenBank/DDBJ databases">
        <title>Another draft genome of Portunus trituberculatus and its Hox gene families provides insights of decapod evolution.</title>
        <authorList>
            <person name="Jeong J.-H."/>
            <person name="Song I."/>
            <person name="Kim S."/>
            <person name="Choi T."/>
            <person name="Kim D."/>
            <person name="Ryu S."/>
            <person name="Kim W."/>
        </authorList>
    </citation>
    <scope>NUCLEOTIDE SEQUENCE [LARGE SCALE GENOMIC DNA]</scope>
    <source>
        <tissue evidence="2">Muscle</tissue>
    </source>
</reference>
<organism evidence="2 3">
    <name type="scientific">Portunus trituberculatus</name>
    <name type="common">Swimming crab</name>
    <name type="synonym">Neptunus trituberculatus</name>
    <dbReference type="NCBI Taxonomy" id="210409"/>
    <lineage>
        <taxon>Eukaryota</taxon>
        <taxon>Metazoa</taxon>
        <taxon>Ecdysozoa</taxon>
        <taxon>Arthropoda</taxon>
        <taxon>Crustacea</taxon>
        <taxon>Multicrustacea</taxon>
        <taxon>Malacostraca</taxon>
        <taxon>Eumalacostraca</taxon>
        <taxon>Eucarida</taxon>
        <taxon>Decapoda</taxon>
        <taxon>Pleocyemata</taxon>
        <taxon>Brachyura</taxon>
        <taxon>Eubrachyura</taxon>
        <taxon>Portunoidea</taxon>
        <taxon>Portunidae</taxon>
        <taxon>Portuninae</taxon>
        <taxon>Portunus</taxon>
    </lineage>
</organism>
<comment type="caution">
    <text evidence="2">The sequence shown here is derived from an EMBL/GenBank/DDBJ whole genome shotgun (WGS) entry which is preliminary data.</text>
</comment>
<feature type="compositionally biased region" description="Polar residues" evidence="1">
    <location>
        <begin position="1"/>
        <end position="11"/>
    </location>
</feature>
<gene>
    <name evidence="2" type="ORF">E2C01_051742</name>
</gene>